<proteinExistence type="inferred from homology"/>
<reference evidence="6 7" key="2">
    <citation type="journal article" date="2010" name="Stand. Genomic Sci.">
        <title>Complete genome sequence of Desulfohalobium retbaense type strain (HR(100)).</title>
        <authorList>
            <person name="Spring S."/>
            <person name="Nolan M."/>
            <person name="Lapidus A."/>
            <person name="Glavina Del Rio T."/>
            <person name="Copeland A."/>
            <person name="Tice H."/>
            <person name="Cheng J.F."/>
            <person name="Lucas S."/>
            <person name="Land M."/>
            <person name="Chen F."/>
            <person name="Bruce D."/>
            <person name="Goodwin L."/>
            <person name="Pitluck S."/>
            <person name="Ivanova N."/>
            <person name="Mavromatis K."/>
            <person name="Mikhailova N."/>
            <person name="Pati A."/>
            <person name="Chen A."/>
            <person name="Palaniappan K."/>
            <person name="Hauser L."/>
            <person name="Chang Y.J."/>
            <person name="Jeffries C.D."/>
            <person name="Munk C."/>
            <person name="Kiss H."/>
            <person name="Chain P."/>
            <person name="Han C."/>
            <person name="Brettin T."/>
            <person name="Detter J.C."/>
            <person name="Schuler E."/>
            <person name="Goker M."/>
            <person name="Rohde M."/>
            <person name="Bristow J."/>
            <person name="Eisen J.A."/>
            <person name="Markowitz V."/>
            <person name="Hugenholtz P."/>
            <person name="Kyrpides N.C."/>
            <person name="Klenk H.P."/>
        </authorList>
    </citation>
    <scope>NUCLEOTIDE SEQUENCE [LARGE SCALE GENOMIC DNA]</scope>
    <source>
        <strain evidence="7">ATCC 49802 / DSM 20745 / S 6022</strain>
    </source>
</reference>
<comment type="similarity">
    <text evidence="1 4">Belongs to the MinE family.</text>
</comment>
<evidence type="ECO:0000256" key="4">
    <source>
        <dbReference type="HAMAP-Rule" id="MF_00262"/>
    </source>
</evidence>
<evidence type="ECO:0000256" key="2">
    <source>
        <dbReference type="ARBA" id="ARBA00020112"/>
    </source>
</evidence>
<gene>
    <name evidence="4" type="primary">minE</name>
    <name evidence="6" type="ordered locus">Sthe_2010</name>
</gene>
<dbReference type="eggNOG" id="COG0851">
    <property type="taxonomic scope" value="Bacteria"/>
</dbReference>
<feature type="compositionally biased region" description="Low complexity" evidence="5">
    <location>
        <begin position="10"/>
        <end position="23"/>
    </location>
</feature>
<dbReference type="GO" id="GO:0051301">
    <property type="term" value="P:cell division"/>
    <property type="evidence" value="ECO:0007669"/>
    <property type="project" value="UniProtKB-KW"/>
</dbReference>
<dbReference type="Proteomes" id="UP000002027">
    <property type="component" value="Chromosome 1"/>
</dbReference>
<dbReference type="KEGG" id="sti:Sthe_2010"/>
<name>D1C5C3_SPHTD</name>
<evidence type="ECO:0000313" key="7">
    <source>
        <dbReference type="Proteomes" id="UP000002027"/>
    </source>
</evidence>
<accession>D1C5C3</accession>
<reference evidence="7" key="1">
    <citation type="submission" date="2009-11" db="EMBL/GenBank/DDBJ databases">
        <title>The complete chromosome 1 of Sphaerobacter thermophilus DSM 20745.</title>
        <authorList>
            <person name="Lucas S."/>
            <person name="Copeland A."/>
            <person name="Lapidus A."/>
            <person name="Glavina del Rio T."/>
            <person name="Dalin E."/>
            <person name="Tice H."/>
            <person name="Bruce D."/>
            <person name="Goodwin L."/>
            <person name="Pitluck S."/>
            <person name="Kyrpides N."/>
            <person name="Mavromatis K."/>
            <person name="Ivanova N."/>
            <person name="Mikhailova N."/>
            <person name="LaButti K.M."/>
            <person name="Clum A."/>
            <person name="Sun H.I."/>
            <person name="Brettin T."/>
            <person name="Detter J.C."/>
            <person name="Han C."/>
            <person name="Larimer F."/>
            <person name="Land M."/>
            <person name="Hauser L."/>
            <person name="Markowitz V."/>
            <person name="Cheng J.F."/>
            <person name="Hugenholtz P."/>
            <person name="Woyke T."/>
            <person name="Wu D."/>
            <person name="Steenblock K."/>
            <person name="Schneider S."/>
            <person name="Pukall R."/>
            <person name="Goeker M."/>
            <person name="Klenk H.P."/>
            <person name="Eisen J.A."/>
        </authorList>
    </citation>
    <scope>NUCLEOTIDE SEQUENCE [LARGE SCALE GENOMIC DNA]</scope>
    <source>
        <strain evidence="7">ATCC 49802 / DSM 20745 / S 6022</strain>
    </source>
</reference>
<organism evidence="6 7">
    <name type="scientific">Sphaerobacter thermophilus (strain ATCC 49802 / DSM 20745 / KCCM 41009 / NCIMB 13125 / S 6022)</name>
    <dbReference type="NCBI Taxonomy" id="479434"/>
    <lineage>
        <taxon>Bacteria</taxon>
        <taxon>Pseudomonadati</taxon>
        <taxon>Thermomicrobiota</taxon>
        <taxon>Thermomicrobia</taxon>
        <taxon>Sphaerobacterales</taxon>
        <taxon>Sphaerobacterineae</taxon>
        <taxon>Sphaerobacteraceae</taxon>
        <taxon>Sphaerobacter</taxon>
    </lineage>
</organism>
<feature type="region of interest" description="Disordered" evidence="5">
    <location>
        <begin position="1"/>
        <end position="23"/>
    </location>
</feature>
<sequence>MGLFDTLFGRRQASRSSQPASASVAKQRLVEVLIQDHVKLTPAAMEAIRQDIVKILSRHLDIDADALQIHITRGERGESLTANVPVRRSGVPQRR</sequence>
<evidence type="ECO:0000256" key="3">
    <source>
        <dbReference type="ARBA" id="ARBA00025265"/>
    </source>
</evidence>
<keyword evidence="4 6" id="KW-0132">Cell division</keyword>
<dbReference type="STRING" id="479434.Sthe_2010"/>
<evidence type="ECO:0000256" key="5">
    <source>
        <dbReference type="SAM" id="MobiDB-lite"/>
    </source>
</evidence>
<keyword evidence="7" id="KW-1185">Reference proteome</keyword>
<dbReference type="HOGENOM" id="CLU_137929_1_1_0"/>
<dbReference type="RefSeq" id="WP_012872486.1">
    <property type="nucleotide sequence ID" value="NC_013523.1"/>
</dbReference>
<dbReference type="InterPro" id="IPR036707">
    <property type="entry name" value="MinE_sf"/>
</dbReference>
<dbReference type="EMBL" id="CP001823">
    <property type="protein sequence ID" value="ACZ39440.1"/>
    <property type="molecule type" value="Genomic_DNA"/>
</dbReference>
<dbReference type="InParanoid" id="D1C5C3"/>
<evidence type="ECO:0000256" key="1">
    <source>
        <dbReference type="ARBA" id="ARBA00008168"/>
    </source>
</evidence>
<keyword evidence="4" id="KW-0131">Cell cycle</keyword>
<dbReference type="GO" id="GO:0032955">
    <property type="term" value="P:regulation of division septum assembly"/>
    <property type="evidence" value="ECO:0007669"/>
    <property type="project" value="InterPro"/>
</dbReference>
<dbReference type="AlphaFoldDB" id="D1C5C3"/>
<dbReference type="OrthoDB" id="9796578at2"/>
<dbReference type="SUPFAM" id="SSF55229">
    <property type="entry name" value="Cell division protein MinE topological specificity domain"/>
    <property type="match status" value="1"/>
</dbReference>
<dbReference type="Pfam" id="PF03776">
    <property type="entry name" value="MinE"/>
    <property type="match status" value="1"/>
</dbReference>
<comment type="function">
    <text evidence="3 4">Prevents the cell division inhibition by proteins MinC and MinD at internal division sites while permitting inhibition at polar sites. This ensures cell division at the proper site by restricting the formation of a division septum at the midpoint of the long axis of the cell.</text>
</comment>
<dbReference type="Gene3D" id="3.30.1070.10">
    <property type="entry name" value="Cell division topological specificity factor MinE"/>
    <property type="match status" value="1"/>
</dbReference>
<dbReference type="InterPro" id="IPR005527">
    <property type="entry name" value="MinE"/>
</dbReference>
<protein>
    <recommendedName>
        <fullName evidence="2 4">Cell division topological specificity factor</fullName>
    </recommendedName>
</protein>
<dbReference type="NCBIfam" id="TIGR01215">
    <property type="entry name" value="minE"/>
    <property type="match status" value="1"/>
</dbReference>
<dbReference type="HAMAP" id="MF_00262">
    <property type="entry name" value="MinE"/>
    <property type="match status" value="1"/>
</dbReference>
<evidence type="ECO:0000313" key="6">
    <source>
        <dbReference type="EMBL" id="ACZ39440.1"/>
    </source>
</evidence>